<sequence>MGKQQRGVPAFSNAGQRGTRPQGLSQPIVLQAPPPPTSAAAMMAASQQQQQPQQQQQQSQQKQQKGSPAAAAAPGSAPIRAWATQELTKLLGFESAEVVDYVMGIPAERELREYLLEGGLLSATSPATTAFVNELCKRQFPAQTTATAAVTAPAGAFVYIKSVQQEEAKRSPSPKHQSQSQSQSLVTQPISSVSANVAAAAASQGKPTTTSNVLGAPSAVPSPSHTTSGFASNAMPSGQSRDNNAPTSATTAAYAAKTKAEDHSQPIVFAAPAPVLTPEQAERQRTQELAKLRAKKTRYVSLASLHTSDFLAPGRQECGCLASRHELVNNCTECGRIVCAQERAGACFTCGAIVFSKSQALEVQRGSKHSEKVKAKLIDQFAKEEQQRLANVAQHDREQKAAQDRIRQQALLAQGTTQLVPTGGGEDAYDKAVQHKNKLLEFDRTSAKRTQVIDDESDYFSADNNKWLTQAQKDALKAKEAEIKRHREEAKRKVTIDLISRQVVAADMTGLRGVHDADIHEVVDATLAKASIAASSHGKSDQPNAWSTPMSIQPVYLPPKPIKTKAAKGANAPAAASATTTTPIATSSATARHGASRVQDKAIQEMVDVGVCLSMHQPWATLLVQGIKKVEGRTWYSAHRGRLWIAAAAKTPDPAEIAEVEAMYRSRDPAVVFPTDYPTGCLLGAVDMVDCLSQDQFASQSTYDSSESQAPFVFICENPSELLLKLPVKGDHKIWKLEHSMHSAARAAMRADR</sequence>
<feature type="compositionally biased region" description="Low complexity" evidence="1">
    <location>
        <begin position="567"/>
        <end position="591"/>
    </location>
</feature>
<dbReference type="GO" id="GO:0180022">
    <property type="term" value="C:RQC-trigger complex"/>
    <property type="evidence" value="ECO:0007669"/>
    <property type="project" value="InterPro"/>
</dbReference>
<accession>A0A0D2U818</accession>
<dbReference type="Gene3D" id="2.30.130.30">
    <property type="entry name" value="Hypothetical protein"/>
    <property type="match status" value="1"/>
</dbReference>
<feature type="region of interest" description="Disordered" evidence="1">
    <location>
        <begin position="1"/>
        <end position="76"/>
    </location>
</feature>
<evidence type="ECO:0000313" key="4">
    <source>
        <dbReference type="Proteomes" id="UP000008743"/>
    </source>
</evidence>
<dbReference type="OMA" id="ICENPSE"/>
<dbReference type="SMART" id="SM01022">
    <property type="entry name" value="ASCH"/>
    <property type="match status" value="1"/>
</dbReference>
<dbReference type="OrthoDB" id="338816at2759"/>
<dbReference type="Pfam" id="PF04266">
    <property type="entry name" value="ASCH"/>
    <property type="match status" value="1"/>
</dbReference>
<reference evidence="4" key="1">
    <citation type="submission" date="2011-02" db="EMBL/GenBank/DDBJ databases">
        <title>The Genome Sequence of Capsaspora owczarzaki ATCC 30864.</title>
        <authorList>
            <person name="Russ C."/>
            <person name="Cuomo C."/>
            <person name="Burger G."/>
            <person name="Gray M.W."/>
            <person name="Holland P.W.H."/>
            <person name="King N."/>
            <person name="Lang F.B.F."/>
            <person name="Roger A.J."/>
            <person name="Ruiz-Trillo I."/>
            <person name="Young S.K."/>
            <person name="Zeng Q."/>
            <person name="Gargeya S."/>
            <person name="Alvarado L."/>
            <person name="Berlin A."/>
            <person name="Chapman S.B."/>
            <person name="Chen Z."/>
            <person name="Freedman E."/>
            <person name="Gellesch M."/>
            <person name="Goldberg J."/>
            <person name="Griggs A."/>
            <person name="Gujja S."/>
            <person name="Heilman E."/>
            <person name="Heiman D."/>
            <person name="Howarth C."/>
            <person name="Mehta T."/>
            <person name="Neiman D."/>
            <person name="Pearson M."/>
            <person name="Roberts A."/>
            <person name="Saif S."/>
            <person name="Shea T."/>
            <person name="Shenoy N."/>
            <person name="Sisk P."/>
            <person name="Stolte C."/>
            <person name="Sykes S."/>
            <person name="White J."/>
            <person name="Yandava C."/>
            <person name="Haas B."/>
            <person name="Nusbaum C."/>
            <person name="Birren B."/>
        </authorList>
    </citation>
    <scope>NUCLEOTIDE SEQUENCE</scope>
    <source>
        <strain evidence="4">ATCC 30864</strain>
    </source>
</reference>
<dbReference type="RefSeq" id="XP_004349159.1">
    <property type="nucleotide sequence ID" value="XM_004349109.2"/>
</dbReference>
<dbReference type="GO" id="GO:0005634">
    <property type="term" value="C:nucleus"/>
    <property type="evidence" value="ECO:0007669"/>
    <property type="project" value="InterPro"/>
</dbReference>
<dbReference type="Proteomes" id="UP000008743">
    <property type="component" value="Unassembled WGS sequence"/>
</dbReference>
<feature type="compositionally biased region" description="Polar residues" evidence="1">
    <location>
        <begin position="221"/>
        <end position="244"/>
    </location>
</feature>
<evidence type="ECO:0000313" key="3">
    <source>
        <dbReference type="EMBL" id="KJE91246.1"/>
    </source>
</evidence>
<dbReference type="InterPro" id="IPR056993">
    <property type="entry name" value="TRIP4_3rd_dom"/>
</dbReference>
<dbReference type="PANTHER" id="PTHR12963:SF4">
    <property type="entry name" value="ACTIVATING SIGNAL COINTEGRATOR 1"/>
    <property type="match status" value="1"/>
</dbReference>
<dbReference type="CDD" id="cd06554">
    <property type="entry name" value="ASCH_ASC-1_like"/>
    <property type="match status" value="1"/>
</dbReference>
<feature type="region of interest" description="Disordered" evidence="1">
    <location>
        <begin position="567"/>
        <end position="597"/>
    </location>
</feature>
<keyword evidence="4" id="KW-1185">Reference proteome</keyword>
<dbReference type="Pfam" id="PF23135">
    <property type="entry name" value="TRI4_N"/>
    <property type="match status" value="1"/>
</dbReference>
<feature type="compositionally biased region" description="Low complexity" evidence="1">
    <location>
        <begin position="245"/>
        <end position="257"/>
    </location>
</feature>
<dbReference type="AlphaFoldDB" id="A0A0D2U818"/>
<dbReference type="PANTHER" id="PTHR12963">
    <property type="entry name" value="THYROID RECEPTOR INTERACTING PROTEIN RELATED"/>
    <property type="match status" value="1"/>
</dbReference>
<evidence type="ECO:0000256" key="1">
    <source>
        <dbReference type="SAM" id="MobiDB-lite"/>
    </source>
</evidence>
<dbReference type="Pfam" id="PF23134">
    <property type="entry name" value="TRIP4_3rd"/>
    <property type="match status" value="1"/>
</dbReference>
<dbReference type="InterPro" id="IPR009349">
    <property type="entry name" value="TRIP4/RQT4_C2HC5_Znf"/>
</dbReference>
<dbReference type="EMBL" id="KE346362">
    <property type="protein sequence ID" value="KJE91246.1"/>
    <property type="molecule type" value="Genomic_DNA"/>
</dbReference>
<evidence type="ECO:0000259" key="2">
    <source>
        <dbReference type="SMART" id="SM01022"/>
    </source>
</evidence>
<dbReference type="Pfam" id="PF06221">
    <property type="entry name" value="zf-C2HC5"/>
    <property type="match status" value="1"/>
</dbReference>
<dbReference type="InParanoid" id="A0A0D2U818"/>
<dbReference type="GO" id="GO:0072344">
    <property type="term" value="P:rescue of stalled ribosome"/>
    <property type="evidence" value="ECO:0007669"/>
    <property type="project" value="InterPro"/>
</dbReference>
<dbReference type="PhylomeDB" id="A0A0D2U818"/>
<feature type="region of interest" description="Disordered" evidence="1">
    <location>
        <begin position="204"/>
        <end position="257"/>
    </location>
</feature>
<protein>
    <submittedName>
        <fullName evidence="3">Thyroid hormone receptor interactor 4</fullName>
    </submittedName>
</protein>
<dbReference type="InterPro" id="IPR015947">
    <property type="entry name" value="PUA-like_sf"/>
</dbReference>
<gene>
    <name evidence="3" type="ORF">CAOG_002409</name>
</gene>
<dbReference type="GO" id="GO:0008270">
    <property type="term" value="F:zinc ion binding"/>
    <property type="evidence" value="ECO:0007669"/>
    <property type="project" value="InterPro"/>
</dbReference>
<feature type="compositionally biased region" description="Low complexity" evidence="1">
    <location>
        <begin position="38"/>
        <end position="76"/>
    </location>
</feature>
<dbReference type="InterPro" id="IPR039128">
    <property type="entry name" value="TRIP4-like"/>
</dbReference>
<feature type="domain" description="ASCH" evidence="2">
    <location>
        <begin position="613"/>
        <end position="721"/>
    </location>
</feature>
<name>A0A0D2U818_CAPO3</name>
<dbReference type="STRING" id="595528.A0A0D2U818"/>
<proteinExistence type="predicted"/>
<organism evidence="3 4">
    <name type="scientific">Capsaspora owczarzaki (strain ATCC 30864)</name>
    <dbReference type="NCBI Taxonomy" id="595528"/>
    <lineage>
        <taxon>Eukaryota</taxon>
        <taxon>Filasterea</taxon>
        <taxon>Capsaspora</taxon>
    </lineage>
</organism>
<keyword evidence="3" id="KW-0675">Receptor</keyword>
<dbReference type="eggNOG" id="KOG2845">
    <property type="taxonomic scope" value="Eukaryota"/>
</dbReference>
<dbReference type="InterPro" id="IPR056994">
    <property type="entry name" value="TRI4_N"/>
</dbReference>
<feature type="region of interest" description="Disordered" evidence="1">
    <location>
        <begin position="167"/>
        <end position="188"/>
    </location>
</feature>
<dbReference type="FunFam" id="2.30.130.30:FF:000006">
    <property type="entry name" value="Putative_zinc_finger_motif_-_C2HC5-type /ASCH_domain_containing_protein_-_putative"/>
    <property type="match status" value="1"/>
</dbReference>
<dbReference type="InterPro" id="IPR007374">
    <property type="entry name" value="ASCH_domain"/>
</dbReference>
<dbReference type="SUPFAM" id="SSF88697">
    <property type="entry name" value="PUA domain-like"/>
    <property type="match status" value="1"/>
</dbReference>